<gene>
    <name evidence="1" type="ORF">AVDCRST_MAG07-1763</name>
</gene>
<feature type="non-terminal residue" evidence="1">
    <location>
        <position position="43"/>
    </location>
</feature>
<dbReference type="AlphaFoldDB" id="A0A6J4LHA9"/>
<evidence type="ECO:0000313" key="1">
    <source>
        <dbReference type="EMBL" id="CAA9330725.1"/>
    </source>
</evidence>
<dbReference type="EMBL" id="CADCUB010000091">
    <property type="protein sequence ID" value="CAA9330725.1"/>
    <property type="molecule type" value="Genomic_DNA"/>
</dbReference>
<organism evidence="1">
    <name type="scientific">uncultured Frankineae bacterium</name>
    <dbReference type="NCBI Taxonomy" id="437475"/>
    <lineage>
        <taxon>Bacteria</taxon>
        <taxon>Bacillati</taxon>
        <taxon>Actinomycetota</taxon>
        <taxon>Actinomycetes</taxon>
        <taxon>Frankiales</taxon>
        <taxon>environmental samples</taxon>
    </lineage>
</organism>
<reference evidence="1" key="1">
    <citation type="submission" date="2020-02" db="EMBL/GenBank/DDBJ databases">
        <authorList>
            <person name="Meier V. D."/>
        </authorList>
    </citation>
    <scope>NUCLEOTIDE SEQUENCE</scope>
    <source>
        <strain evidence="1">AVDCRST_MAG07</strain>
    </source>
</reference>
<name>A0A6J4LHA9_9ACTN</name>
<proteinExistence type="predicted"/>
<accession>A0A6J4LHA9</accession>
<feature type="non-terminal residue" evidence="1">
    <location>
        <position position="1"/>
    </location>
</feature>
<protein>
    <submittedName>
        <fullName evidence="1">Uncharacterized protein</fullName>
    </submittedName>
</protein>
<sequence>CHLHSRSRRGSSLRPCVIVRAPQVTPRSLVGRSTTATSFTRSG</sequence>